<feature type="region of interest" description="Disordered" evidence="1">
    <location>
        <begin position="277"/>
        <end position="368"/>
    </location>
</feature>
<organism evidence="3 4">
    <name type="scientific">Echinococcus canadensis</name>
    <dbReference type="NCBI Taxonomy" id="519352"/>
    <lineage>
        <taxon>Eukaryota</taxon>
        <taxon>Metazoa</taxon>
        <taxon>Spiralia</taxon>
        <taxon>Lophotrochozoa</taxon>
        <taxon>Platyhelminthes</taxon>
        <taxon>Cestoda</taxon>
        <taxon>Eucestoda</taxon>
        <taxon>Cyclophyllidea</taxon>
        <taxon>Taeniidae</taxon>
        <taxon>Echinococcus</taxon>
        <taxon>Echinococcus canadensis group</taxon>
    </lineage>
</organism>
<proteinExistence type="predicted"/>
<feature type="domain" description="SprT-like" evidence="2">
    <location>
        <begin position="433"/>
        <end position="597"/>
    </location>
</feature>
<dbReference type="SMART" id="SM00731">
    <property type="entry name" value="SprT"/>
    <property type="match status" value="1"/>
</dbReference>
<dbReference type="Pfam" id="PF17283">
    <property type="entry name" value="Zn_ribbon_SprT"/>
    <property type="match status" value="1"/>
</dbReference>
<feature type="compositionally biased region" description="Low complexity" evidence="1">
    <location>
        <begin position="277"/>
        <end position="297"/>
    </location>
</feature>
<dbReference type="AlphaFoldDB" id="A0A915ETS2"/>
<dbReference type="Pfam" id="PF10263">
    <property type="entry name" value="SprT-like"/>
    <property type="match status" value="1"/>
</dbReference>
<keyword evidence="3" id="KW-1185">Reference proteome</keyword>
<evidence type="ECO:0000313" key="4">
    <source>
        <dbReference type="WBParaSite" id="maker-E.canG7_contigs_2923-snap-gene-0.30-mRNA-1"/>
    </source>
</evidence>
<accession>A0A915ETS2</accession>
<reference evidence="4" key="1">
    <citation type="submission" date="2022-11" db="UniProtKB">
        <authorList>
            <consortium name="WormBaseParasite"/>
        </authorList>
    </citation>
    <scope>IDENTIFICATION</scope>
</reference>
<dbReference type="GO" id="GO:0006974">
    <property type="term" value="P:DNA damage response"/>
    <property type="evidence" value="ECO:0007669"/>
    <property type="project" value="UniProtKB-ARBA"/>
</dbReference>
<dbReference type="InterPro" id="IPR006640">
    <property type="entry name" value="SprT-like_domain"/>
</dbReference>
<dbReference type="PANTHER" id="PTHR23099">
    <property type="entry name" value="TRANSCRIPTIONAL REGULATOR"/>
    <property type="match status" value="1"/>
</dbReference>
<name>A0A915ETS2_9CEST</name>
<protein>
    <submittedName>
        <fullName evidence="4">SprT-like domain-containing protein</fullName>
    </submittedName>
</protein>
<dbReference type="Proteomes" id="UP000887562">
    <property type="component" value="Unplaced"/>
</dbReference>
<evidence type="ECO:0000256" key="1">
    <source>
        <dbReference type="SAM" id="MobiDB-lite"/>
    </source>
</evidence>
<dbReference type="PANTHER" id="PTHR23099:SF0">
    <property type="entry name" value="GERM CELL NUCLEAR ACIDIC PROTEIN"/>
    <property type="match status" value="1"/>
</dbReference>
<dbReference type="WBParaSite" id="maker-E.canG7_contigs_2923-snap-gene-0.30-mRNA-1">
    <property type="protein sequence ID" value="maker-E.canG7_contigs_2923-snap-gene-0.30-mRNA-1"/>
    <property type="gene ID" value="EcG7_05506"/>
</dbReference>
<evidence type="ECO:0000259" key="2">
    <source>
        <dbReference type="SMART" id="SM00731"/>
    </source>
</evidence>
<dbReference type="GO" id="GO:0005634">
    <property type="term" value="C:nucleus"/>
    <property type="evidence" value="ECO:0007669"/>
    <property type="project" value="TreeGrafter"/>
</dbReference>
<evidence type="ECO:0000313" key="3">
    <source>
        <dbReference type="Proteomes" id="UP000887562"/>
    </source>
</evidence>
<sequence>AFLPIQGFTPTTPMRFCACGKGCSDIQSIIRCNNTCRPVKSGKASFTQVSIAADKRSLDMVRDSTSTLKPKKDLVSSGLLGLDSGANKCDSSISNLGTGLQSAAECSIPVDSVSCVDGERRWSENRNASFFGKVDCVSVISLGSLTVPTLHAQKKSPSGEWATPHCRGFHNLSLRVISPVEAKSTLLTTSAYSEGTKSDAQNSNEPINLDNKVPDCTENSVGSTTFPGHSSINFSAPCPLYCDAHSSSGSEAFEDLLTRLRTDEPTKQVRSKGHSDFSFIVSDGSSSSDLDSNDGPSFYHRIDNTNLRESMNARRTMPVRNKLRFDSSSDSSDGEVGKSSALELSEGDEFDQHRQVDLSPPSIVDFPRRSCPQRAEKAPHLNAIENVQQVNALTLPFIYSLSLVDRMSPSQTPVRRRHPSAERFVNNFKKNREELANRLLTYFNEVIFENQLPGELRVVWNERLLKTAGQCVYLKRNIKHADGSVTSRREVRIELSGKVCTSAERVRDTLLHEACHAAVWLVHGVNDGHGRLWRTFVRRANSTFPHLPPVTVRHTYAIDTRFTYRCTGCFATINRHSKSLDIQKKVCGRCQSQFQLFVNKSGEIAPVASAGGNEAKATGVGSRSRPVFADFVKVHYREVRGASSTHKDAMAQLSSMFRSMKIKSDQEKENQIP</sequence>
<dbReference type="InterPro" id="IPR035240">
    <property type="entry name" value="SprT_Zn_ribbon"/>
</dbReference>